<protein>
    <submittedName>
        <fullName evidence="2">Uncharacterized protein</fullName>
    </submittedName>
</protein>
<gene>
    <name evidence="2" type="ORF">J1605_003565</name>
</gene>
<accession>A0AB34HQL5</accession>
<evidence type="ECO:0000313" key="3">
    <source>
        <dbReference type="Proteomes" id="UP001159641"/>
    </source>
</evidence>
<proteinExistence type="predicted"/>
<evidence type="ECO:0000313" key="2">
    <source>
        <dbReference type="EMBL" id="KAJ8793754.1"/>
    </source>
</evidence>
<dbReference type="EMBL" id="JAIQCJ010000944">
    <property type="protein sequence ID" value="KAJ8793754.1"/>
    <property type="molecule type" value="Genomic_DNA"/>
</dbReference>
<dbReference type="AlphaFoldDB" id="A0AB34HQL5"/>
<feature type="region of interest" description="Disordered" evidence="1">
    <location>
        <begin position="33"/>
        <end position="52"/>
    </location>
</feature>
<sequence length="140" mass="14763">MGGQEALSWSPEPCLHLSFSEATGTQQIVPDAAPASCTATPGHGRLPEKDGDRCPVLAPGLLPRAPRAALRWGLDSREGWGAPDTSQEMAASPGLAPLATSPAQSSGQHLHVAATRDFIQGEFLQLLPWLPGRVSMTRFS</sequence>
<feature type="region of interest" description="Disordered" evidence="1">
    <location>
        <begin position="76"/>
        <end position="107"/>
    </location>
</feature>
<reference evidence="2 3" key="1">
    <citation type="submission" date="2022-11" db="EMBL/GenBank/DDBJ databases">
        <title>Whole genome sequence of Eschrichtius robustus ER-17-0199.</title>
        <authorList>
            <person name="Bruniche-Olsen A."/>
            <person name="Black A.N."/>
            <person name="Fields C.J."/>
            <person name="Walden K."/>
            <person name="Dewoody J.A."/>
        </authorList>
    </citation>
    <scope>NUCLEOTIDE SEQUENCE [LARGE SCALE GENOMIC DNA]</scope>
    <source>
        <strain evidence="2">ER-17-0199</strain>
        <tissue evidence="2">Blubber</tissue>
    </source>
</reference>
<evidence type="ECO:0000256" key="1">
    <source>
        <dbReference type="SAM" id="MobiDB-lite"/>
    </source>
</evidence>
<organism evidence="2 3">
    <name type="scientific">Eschrichtius robustus</name>
    <name type="common">California gray whale</name>
    <name type="synonym">Eschrichtius gibbosus</name>
    <dbReference type="NCBI Taxonomy" id="9764"/>
    <lineage>
        <taxon>Eukaryota</taxon>
        <taxon>Metazoa</taxon>
        <taxon>Chordata</taxon>
        <taxon>Craniata</taxon>
        <taxon>Vertebrata</taxon>
        <taxon>Euteleostomi</taxon>
        <taxon>Mammalia</taxon>
        <taxon>Eutheria</taxon>
        <taxon>Laurasiatheria</taxon>
        <taxon>Artiodactyla</taxon>
        <taxon>Whippomorpha</taxon>
        <taxon>Cetacea</taxon>
        <taxon>Mysticeti</taxon>
        <taxon>Eschrichtiidae</taxon>
        <taxon>Eschrichtius</taxon>
    </lineage>
</organism>
<name>A0AB34HQL5_ESCRO</name>
<keyword evidence="3" id="KW-1185">Reference proteome</keyword>
<comment type="caution">
    <text evidence="2">The sequence shown here is derived from an EMBL/GenBank/DDBJ whole genome shotgun (WGS) entry which is preliminary data.</text>
</comment>
<dbReference type="Proteomes" id="UP001159641">
    <property type="component" value="Unassembled WGS sequence"/>
</dbReference>